<dbReference type="GeneID" id="37030797"/>
<dbReference type="Proteomes" id="UP000245884">
    <property type="component" value="Unassembled WGS sequence"/>
</dbReference>
<name>A0A316UZ47_9BASI</name>
<dbReference type="SUPFAM" id="SSF56300">
    <property type="entry name" value="Metallo-dependent phosphatases"/>
    <property type="match status" value="1"/>
</dbReference>
<keyword evidence="5" id="KW-1185">Reference proteome</keyword>
<dbReference type="InterPro" id="IPR029052">
    <property type="entry name" value="Metallo-depent_PP-like"/>
</dbReference>
<feature type="transmembrane region" description="Helical" evidence="3">
    <location>
        <begin position="531"/>
        <end position="551"/>
    </location>
</feature>
<feature type="compositionally biased region" description="Basic and acidic residues" evidence="2">
    <location>
        <begin position="254"/>
        <end position="268"/>
    </location>
</feature>
<dbReference type="GO" id="GO:0005783">
    <property type="term" value="C:endoplasmic reticulum"/>
    <property type="evidence" value="ECO:0007669"/>
    <property type="project" value="TreeGrafter"/>
</dbReference>
<evidence type="ECO:0000256" key="1">
    <source>
        <dbReference type="ARBA" id="ARBA00023136"/>
    </source>
</evidence>
<feature type="region of interest" description="Disordered" evidence="2">
    <location>
        <begin position="250"/>
        <end position="271"/>
    </location>
</feature>
<keyword evidence="1 3" id="KW-0472">Membrane</keyword>
<reference evidence="4 5" key="1">
    <citation type="journal article" date="2018" name="Mol. Biol. Evol.">
        <title>Broad Genomic Sampling Reveals a Smut Pathogenic Ancestry of the Fungal Clade Ustilaginomycotina.</title>
        <authorList>
            <person name="Kijpornyongpan T."/>
            <person name="Mondo S.J."/>
            <person name="Barry K."/>
            <person name="Sandor L."/>
            <person name="Lee J."/>
            <person name="Lipzen A."/>
            <person name="Pangilinan J."/>
            <person name="LaButti K."/>
            <person name="Hainaut M."/>
            <person name="Henrissat B."/>
            <person name="Grigoriev I.V."/>
            <person name="Spatafora J.W."/>
            <person name="Aime M.C."/>
        </authorList>
    </citation>
    <scope>NUCLEOTIDE SEQUENCE [LARGE SCALE GENOMIC DNA]</scope>
    <source>
        <strain evidence="4 5">MCA 5214</strain>
    </source>
</reference>
<feature type="compositionally biased region" description="Low complexity" evidence="2">
    <location>
        <begin position="716"/>
        <end position="726"/>
    </location>
</feature>
<feature type="compositionally biased region" description="Low complexity" evidence="2">
    <location>
        <begin position="377"/>
        <end position="392"/>
    </location>
</feature>
<organism evidence="4 5">
    <name type="scientific">Jaminaea rosea</name>
    <dbReference type="NCBI Taxonomy" id="1569628"/>
    <lineage>
        <taxon>Eukaryota</taxon>
        <taxon>Fungi</taxon>
        <taxon>Dikarya</taxon>
        <taxon>Basidiomycota</taxon>
        <taxon>Ustilaginomycotina</taxon>
        <taxon>Exobasidiomycetes</taxon>
        <taxon>Microstromatales</taxon>
        <taxon>Microstromatales incertae sedis</taxon>
        <taxon>Jaminaea</taxon>
    </lineage>
</organism>
<dbReference type="AlphaFoldDB" id="A0A316UZ47"/>
<dbReference type="PANTHER" id="PTHR13315">
    <property type="entry name" value="METALLO PHOSPHOESTERASE RELATED"/>
    <property type="match status" value="1"/>
</dbReference>
<dbReference type="OrthoDB" id="5977743at2759"/>
<accession>A0A316UZ47</accession>
<proteinExistence type="predicted"/>
<evidence type="ECO:0000256" key="2">
    <source>
        <dbReference type="SAM" id="MobiDB-lite"/>
    </source>
</evidence>
<feature type="compositionally biased region" description="Acidic residues" evidence="2">
    <location>
        <begin position="642"/>
        <end position="655"/>
    </location>
</feature>
<gene>
    <name evidence="4" type="ORF">BDZ90DRAFT_277043</name>
</gene>
<feature type="compositionally biased region" description="Basic and acidic residues" evidence="2">
    <location>
        <begin position="593"/>
        <end position="604"/>
    </location>
</feature>
<dbReference type="GO" id="GO:0006506">
    <property type="term" value="P:GPI anchor biosynthetic process"/>
    <property type="evidence" value="ECO:0007669"/>
    <property type="project" value="InterPro"/>
</dbReference>
<dbReference type="EMBL" id="KZ819662">
    <property type="protein sequence ID" value="PWN30587.1"/>
    <property type="molecule type" value="Genomic_DNA"/>
</dbReference>
<evidence type="ECO:0000313" key="4">
    <source>
        <dbReference type="EMBL" id="PWN30587.1"/>
    </source>
</evidence>
<dbReference type="RefSeq" id="XP_025365199.1">
    <property type="nucleotide sequence ID" value="XM_025508974.1"/>
</dbReference>
<feature type="compositionally biased region" description="Polar residues" evidence="2">
    <location>
        <begin position="607"/>
        <end position="618"/>
    </location>
</feature>
<feature type="compositionally biased region" description="Basic residues" evidence="2">
    <location>
        <begin position="787"/>
        <end position="803"/>
    </location>
</feature>
<keyword evidence="3" id="KW-1133">Transmembrane helix</keyword>
<evidence type="ECO:0008006" key="6">
    <source>
        <dbReference type="Google" id="ProtNLM"/>
    </source>
</evidence>
<feature type="transmembrane region" description="Helical" evidence="3">
    <location>
        <begin position="856"/>
        <end position="877"/>
    </location>
</feature>
<sequence>MAPALGGSGEVSSASALSSPSSSASWIIRNRFVRDNLLKQPTTIQVLRLIIALCVYSIELGNLWPYARRCRNELSHDAARAPIQILVLADPQILNGMPHPSYSKLAVPFIPLLRTFTDRFLQRVWRALRRPGGNGPAKDWTATVWLGDLTDMGRLYYVQDDLPGLYDRFDRLFPTNDGDRANRTFYTAGNHDVTLDPPPTWQPPRGKERYWELQTREYTRWKFKELYGTQVYDFGWDADAISPPLASMSQRVLRPGEEQKSRYSTKVEHTKRHSMHARVPLNVTLPDGSGPTTVAELILLDTTDVISLQRQGRDPFAADPSPPGRPGSEADWRFGGAWWFLDSLAKTQDRGVPRILFTHVPLWRDPNEETSCDLPPGGNSAESGSSSSTAGARNLPPGVQPVEPANIRRVSSAPRIVPGTNAEGTYENLVGEQWSRFILEKVQPSVVFTADDHDVCHHLHKGVKGGPGGSSVDVPELTVPALSLTSGVNRPGFARLSMWQDQQPPLGGGGVAPLHSRTRIEYLACELPPQLMTWAFWYPFIVAGAAVCLFLRRVALLRRARRAGSAGGGLSGLARSAKSALQEAAAPTSGSGRYRDDEAERDVESLPLTTLGSRSTGGSHRKETDEKDGSSDSSDLLSSEDNYSDDSVFEDDEDENPLRAADAEDVVFEYREEVGNGHRRSQSRGGVGHSAEASGSSGSGSGSGSSSRGHSRRASRASSNNNNNNAIFVLDDEDVEQGAPSSHRQDSGNASRSRSRSRGASRSAHASELEKERRDLKDKDSRSPAQRSKRRRRRRRQGQQPLHRHSITLAPWWSPTAWLVAPVRRRLRPLWRRNRKAATSSTTEAEEILAAPPPAFIVDLAIVAWPPALFWLLLWLLGF</sequence>
<feature type="region of interest" description="Disordered" evidence="2">
    <location>
        <begin position="581"/>
        <end position="803"/>
    </location>
</feature>
<dbReference type="InterPro" id="IPR033308">
    <property type="entry name" value="PGAP5/Cdc1/Ted1"/>
</dbReference>
<evidence type="ECO:0000313" key="5">
    <source>
        <dbReference type="Proteomes" id="UP000245884"/>
    </source>
</evidence>
<dbReference type="PANTHER" id="PTHR13315:SF4">
    <property type="entry name" value="METALLOPHOSPHOESTERASE, ISOFORM E"/>
    <property type="match status" value="1"/>
</dbReference>
<feature type="compositionally biased region" description="Low complexity" evidence="2">
    <location>
        <begin position="631"/>
        <end position="641"/>
    </location>
</feature>
<protein>
    <recommendedName>
        <fullName evidence="6">Calcineurin-like phosphoesterase domain-containing protein</fullName>
    </recommendedName>
</protein>
<feature type="region of interest" description="Disordered" evidence="2">
    <location>
        <begin position="366"/>
        <end position="413"/>
    </location>
</feature>
<evidence type="ECO:0000256" key="3">
    <source>
        <dbReference type="SAM" id="Phobius"/>
    </source>
</evidence>
<dbReference type="STRING" id="1569628.A0A316UZ47"/>
<feature type="compositionally biased region" description="Basic and acidic residues" evidence="2">
    <location>
        <begin position="620"/>
        <end position="630"/>
    </location>
</feature>
<keyword evidence="3" id="KW-0812">Transmembrane</keyword>
<dbReference type="GO" id="GO:0016020">
    <property type="term" value="C:membrane"/>
    <property type="evidence" value="ECO:0007669"/>
    <property type="project" value="GOC"/>
</dbReference>
<feature type="compositionally biased region" description="Basic and acidic residues" evidence="2">
    <location>
        <begin position="765"/>
        <end position="782"/>
    </location>
</feature>